<evidence type="ECO:0008006" key="3">
    <source>
        <dbReference type="Google" id="ProtNLM"/>
    </source>
</evidence>
<feature type="coiled-coil region" evidence="1">
    <location>
        <begin position="3"/>
        <end position="51"/>
    </location>
</feature>
<name>A0A7C4PTP3_9CHLR</name>
<accession>A0A7C4PTP3</accession>
<comment type="caution">
    <text evidence="2">The sequence shown here is derived from an EMBL/GenBank/DDBJ whole genome shotgun (WGS) entry which is preliminary data.</text>
</comment>
<dbReference type="AlphaFoldDB" id="A0A7C4PTP3"/>
<feature type="coiled-coil region" evidence="1">
    <location>
        <begin position="140"/>
        <end position="216"/>
    </location>
</feature>
<keyword evidence="1" id="KW-0175">Coiled coil</keyword>
<gene>
    <name evidence="2" type="ORF">ENT37_11675</name>
</gene>
<dbReference type="EMBL" id="DSYK01000578">
    <property type="protein sequence ID" value="HGS22510.1"/>
    <property type="molecule type" value="Genomic_DNA"/>
</dbReference>
<reference evidence="2" key="1">
    <citation type="journal article" date="2020" name="mSystems">
        <title>Genome- and Community-Level Interaction Insights into Carbon Utilization and Element Cycling Functions of Hydrothermarchaeota in Hydrothermal Sediment.</title>
        <authorList>
            <person name="Zhou Z."/>
            <person name="Liu Y."/>
            <person name="Xu W."/>
            <person name="Pan J."/>
            <person name="Luo Z.H."/>
            <person name="Li M."/>
        </authorList>
    </citation>
    <scope>NUCLEOTIDE SEQUENCE [LARGE SCALE GENOMIC DNA]</scope>
    <source>
        <strain evidence="2">SpSt-573</strain>
    </source>
</reference>
<organism evidence="2">
    <name type="scientific">Anaerolinea thermolimosa</name>
    <dbReference type="NCBI Taxonomy" id="229919"/>
    <lineage>
        <taxon>Bacteria</taxon>
        <taxon>Bacillati</taxon>
        <taxon>Chloroflexota</taxon>
        <taxon>Anaerolineae</taxon>
        <taxon>Anaerolineales</taxon>
        <taxon>Anaerolineaceae</taxon>
        <taxon>Anaerolinea</taxon>
    </lineage>
</organism>
<proteinExistence type="predicted"/>
<evidence type="ECO:0000313" key="2">
    <source>
        <dbReference type="EMBL" id="HGS22510.1"/>
    </source>
</evidence>
<evidence type="ECO:0000256" key="1">
    <source>
        <dbReference type="SAM" id="Coils"/>
    </source>
</evidence>
<protein>
    <recommendedName>
        <fullName evidence="3">Chromosome partition protein Smc</fullName>
    </recommendedName>
</protein>
<feature type="coiled-coil region" evidence="1">
    <location>
        <begin position="338"/>
        <end position="365"/>
    </location>
</feature>
<sequence length="392" mass="46910">MDLDQLQKRLEFLENEHRKDKAIIDTLEQRLAQLESGLPELQQQSKEISSEVVRLSMIMSRFDQLDAALTQLRMDFTRDLEAIEKLRLDHDRELEKVRLADLESFQKAIGELRKGQEPLPELRKALQARVEEDFRLARLIEELEVKLLETKRSDEEYRRAQKLIEDGQRQEARRMTDLQGEVAAMRKRLDEQRGRLDLVNDSLRKIETRISDLQNTENERRQTISTFIDKQNMLQLERERVWKDWQTRFEVIERQSVNLDTQVQALDALQRSVRRAQEGFEEITQRFERRINEITEMQRLAEERFRQEWVAFRAEDQKRWTNYSLVQEEQQRELARQFDRSSEQLTQLADQLQELQDAVQLITAETQKQLQGLLAMAHEWVEDFDRSFGQGK</sequence>